<reference evidence="1 2" key="1">
    <citation type="journal article" date="2024" name="G3 (Bethesda)">
        <title>Genome assembly of Hibiscus sabdariffa L. provides insights into metabolisms of medicinal natural products.</title>
        <authorList>
            <person name="Kim T."/>
        </authorList>
    </citation>
    <scope>NUCLEOTIDE SEQUENCE [LARGE SCALE GENOMIC DNA]</scope>
    <source>
        <strain evidence="1">TK-2024</strain>
        <tissue evidence="1">Old leaves</tissue>
    </source>
</reference>
<sequence>MMLQLTKERDVLDRCMHGKHICKMLGHLLPQNPMAMPDWNLGRRLWRARIKEVSSSLPASSVLVARPTQIRLGERVDRSLVGRRWLLFPVLSVSLQPTVVALTGSRFQFHGLTGSGVLAARVGHPACLIIFQVLT</sequence>
<proteinExistence type="predicted"/>
<name>A0ABR2SL89_9ROSI</name>
<keyword evidence="2" id="KW-1185">Reference proteome</keyword>
<gene>
    <name evidence="1" type="ORF">V6N11_038844</name>
</gene>
<evidence type="ECO:0000313" key="1">
    <source>
        <dbReference type="EMBL" id="KAK9025993.1"/>
    </source>
</evidence>
<evidence type="ECO:0000313" key="2">
    <source>
        <dbReference type="Proteomes" id="UP001396334"/>
    </source>
</evidence>
<dbReference type="EMBL" id="JBBPBN010000013">
    <property type="protein sequence ID" value="KAK9025993.1"/>
    <property type="molecule type" value="Genomic_DNA"/>
</dbReference>
<organism evidence="1 2">
    <name type="scientific">Hibiscus sabdariffa</name>
    <name type="common">roselle</name>
    <dbReference type="NCBI Taxonomy" id="183260"/>
    <lineage>
        <taxon>Eukaryota</taxon>
        <taxon>Viridiplantae</taxon>
        <taxon>Streptophyta</taxon>
        <taxon>Embryophyta</taxon>
        <taxon>Tracheophyta</taxon>
        <taxon>Spermatophyta</taxon>
        <taxon>Magnoliopsida</taxon>
        <taxon>eudicotyledons</taxon>
        <taxon>Gunneridae</taxon>
        <taxon>Pentapetalae</taxon>
        <taxon>rosids</taxon>
        <taxon>malvids</taxon>
        <taxon>Malvales</taxon>
        <taxon>Malvaceae</taxon>
        <taxon>Malvoideae</taxon>
        <taxon>Hibiscus</taxon>
    </lineage>
</organism>
<accession>A0ABR2SL89</accession>
<protein>
    <submittedName>
        <fullName evidence="1">Uncharacterized protein</fullName>
    </submittedName>
</protein>
<dbReference type="Proteomes" id="UP001396334">
    <property type="component" value="Unassembled WGS sequence"/>
</dbReference>
<comment type="caution">
    <text evidence="1">The sequence shown here is derived from an EMBL/GenBank/DDBJ whole genome shotgun (WGS) entry which is preliminary data.</text>
</comment>